<dbReference type="OrthoDB" id="9813962at2"/>
<keyword evidence="6" id="KW-1185">Reference proteome</keyword>
<evidence type="ECO:0000256" key="2">
    <source>
        <dbReference type="ARBA" id="ARBA00022801"/>
    </source>
</evidence>
<feature type="active site" description="Proton acceptor" evidence="4">
    <location>
        <position position="75"/>
    </location>
</feature>
<dbReference type="Gene3D" id="3.90.950.10">
    <property type="match status" value="1"/>
</dbReference>
<comment type="catalytic activity">
    <reaction evidence="4">
        <text>a ribonucleoside 5'-triphosphate + H2O = a ribonucleoside 5'-phosphate + diphosphate + H(+)</text>
        <dbReference type="Rhea" id="RHEA:23996"/>
        <dbReference type="ChEBI" id="CHEBI:15377"/>
        <dbReference type="ChEBI" id="CHEBI:15378"/>
        <dbReference type="ChEBI" id="CHEBI:33019"/>
        <dbReference type="ChEBI" id="CHEBI:58043"/>
        <dbReference type="ChEBI" id="CHEBI:61557"/>
        <dbReference type="EC" id="3.6.1.9"/>
    </reaction>
</comment>
<dbReference type="Pfam" id="PF02545">
    <property type="entry name" value="Maf"/>
    <property type="match status" value="1"/>
</dbReference>
<dbReference type="InterPro" id="IPR003697">
    <property type="entry name" value="Maf-like"/>
</dbReference>
<comment type="caution">
    <text evidence="5">The sequence shown here is derived from an EMBL/GenBank/DDBJ whole genome shotgun (WGS) entry which is preliminary data.</text>
</comment>
<evidence type="ECO:0000313" key="5">
    <source>
        <dbReference type="EMBL" id="PVE45472.1"/>
    </source>
</evidence>
<dbReference type="GO" id="GO:0009117">
    <property type="term" value="P:nucleotide metabolic process"/>
    <property type="evidence" value="ECO:0007669"/>
    <property type="project" value="UniProtKB-KW"/>
</dbReference>
<dbReference type="InterPro" id="IPR029001">
    <property type="entry name" value="ITPase-like_fam"/>
</dbReference>
<comment type="caution">
    <text evidence="4">Lacks conserved residue(s) required for the propagation of feature annotation.</text>
</comment>
<name>A0A2T7UL93_9RHOB</name>
<dbReference type="AlphaFoldDB" id="A0A2T7UL93"/>
<comment type="function">
    <text evidence="4">Nucleoside triphosphate pyrophosphatase. May have a dual role in cell division arrest and in preventing the incorporation of modified nucleotides into cellular nucleic acids.</text>
</comment>
<dbReference type="PANTHER" id="PTHR43213:SF5">
    <property type="entry name" value="BIFUNCTIONAL DTTP_UTP PYROPHOSPHATASE_METHYLTRANSFERASE PROTEIN-RELATED"/>
    <property type="match status" value="1"/>
</dbReference>
<dbReference type="PANTHER" id="PTHR43213">
    <property type="entry name" value="BIFUNCTIONAL DTTP/UTP PYROPHOSPHATASE/METHYLTRANSFERASE PROTEIN-RELATED"/>
    <property type="match status" value="1"/>
</dbReference>
<evidence type="ECO:0000256" key="4">
    <source>
        <dbReference type="HAMAP-Rule" id="MF_00528"/>
    </source>
</evidence>
<evidence type="ECO:0000256" key="3">
    <source>
        <dbReference type="ARBA" id="ARBA00023080"/>
    </source>
</evidence>
<organism evidence="5 6">
    <name type="scientific">Pararhodobacter aggregans</name>
    <dbReference type="NCBI Taxonomy" id="404875"/>
    <lineage>
        <taxon>Bacteria</taxon>
        <taxon>Pseudomonadati</taxon>
        <taxon>Pseudomonadota</taxon>
        <taxon>Alphaproteobacteria</taxon>
        <taxon>Rhodobacterales</taxon>
        <taxon>Paracoccaceae</taxon>
        <taxon>Pararhodobacter</taxon>
    </lineage>
</organism>
<accession>A0A2T7UL93</accession>
<dbReference type="EC" id="3.6.1.9" evidence="4"/>
<dbReference type="SUPFAM" id="SSF52972">
    <property type="entry name" value="ITPase-like"/>
    <property type="match status" value="1"/>
</dbReference>
<comment type="similarity">
    <text evidence="4">Belongs to the Maf family.</text>
</comment>
<dbReference type="GO" id="GO:0047429">
    <property type="term" value="F:nucleoside triphosphate diphosphatase activity"/>
    <property type="evidence" value="ECO:0007669"/>
    <property type="project" value="UniProtKB-EC"/>
</dbReference>
<comment type="cofactor">
    <cofactor evidence="1 4">
        <name>a divalent metal cation</name>
        <dbReference type="ChEBI" id="CHEBI:60240"/>
    </cofactor>
</comment>
<keyword evidence="4" id="KW-0963">Cytoplasm</keyword>
<dbReference type="GO" id="GO:0005737">
    <property type="term" value="C:cytoplasm"/>
    <property type="evidence" value="ECO:0007669"/>
    <property type="project" value="UniProtKB-SubCell"/>
</dbReference>
<dbReference type="CDD" id="cd00555">
    <property type="entry name" value="Maf"/>
    <property type="match status" value="1"/>
</dbReference>
<comment type="subcellular location">
    <subcellularLocation>
        <location evidence="4">Cytoplasm</location>
    </subcellularLocation>
</comment>
<dbReference type="HAMAP" id="MF_00528">
    <property type="entry name" value="Maf"/>
    <property type="match status" value="1"/>
</dbReference>
<dbReference type="Proteomes" id="UP000244810">
    <property type="component" value="Unassembled WGS sequence"/>
</dbReference>
<evidence type="ECO:0000313" key="6">
    <source>
        <dbReference type="Proteomes" id="UP000244810"/>
    </source>
</evidence>
<gene>
    <name evidence="5" type="ORF">DDE23_20835</name>
</gene>
<dbReference type="PIRSF" id="PIRSF006305">
    <property type="entry name" value="Maf"/>
    <property type="match status" value="1"/>
</dbReference>
<comment type="catalytic activity">
    <reaction evidence="4">
        <text>a 2'-deoxyribonucleoside 5'-triphosphate + H2O = a 2'-deoxyribonucleoside 5'-phosphate + diphosphate + H(+)</text>
        <dbReference type="Rhea" id="RHEA:44644"/>
        <dbReference type="ChEBI" id="CHEBI:15377"/>
        <dbReference type="ChEBI" id="CHEBI:15378"/>
        <dbReference type="ChEBI" id="CHEBI:33019"/>
        <dbReference type="ChEBI" id="CHEBI:61560"/>
        <dbReference type="ChEBI" id="CHEBI:65317"/>
        <dbReference type="EC" id="3.6.1.9"/>
    </reaction>
</comment>
<sequence>MSILTLASASTIRATLLRGAGLEIEVRPARIDEENLRESLLAEGASAHDLADALAEHKALKIAARDPAALVLGCDQILECEGQLYAKPASPDDAIAQLTRLRGKTHRLHTAAVLYAGGEPVWRHVATPRLTMRDFSDTYRDAYVARHWDEIRHCVGCYQIEGPGIRLFQRIEGDLFSVQGLPLLELLTILTQRKEIDG</sequence>
<dbReference type="RefSeq" id="WP_107754336.1">
    <property type="nucleotide sequence ID" value="NZ_QBKF01000013.1"/>
</dbReference>
<evidence type="ECO:0000256" key="1">
    <source>
        <dbReference type="ARBA" id="ARBA00001968"/>
    </source>
</evidence>
<keyword evidence="2 4" id="KW-0378">Hydrolase</keyword>
<reference evidence="5 6" key="1">
    <citation type="journal article" date="2011" name="Syst. Appl. Microbiol.">
        <title>Defluviimonas denitrificans gen. nov., sp. nov., and Pararhodobacter aggregans gen. nov., sp. nov., non-phototrophic Rhodobacteraceae from the biofilter of a marine aquaculture.</title>
        <authorList>
            <person name="Foesel B.U."/>
            <person name="Drake H.L."/>
            <person name="Schramm A."/>
        </authorList>
    </citation>
    <scope>NUCLEOTIDE SEQUENCE [LARGE SCALE GENOMIC DNA]</scope>
    <source>
        <strain evidence="5 6">D1-19</strain>
    </source>
</reference>
<dbReference type="EMBL" id="QDDR01000014">
    <property type="protein sequence ID" value="PVE45472.1"/>
    <property type="molecule type" value="Genomic_DNA"/>
</dbReference>
<proteinExistence type="inferred from homology"/>
<keyword evidence="3 4" id="KW-0546">Nucleotide metabolism</keyword>
<protein>
    <recommendedName>
        <fullName evidence="4">Nucleoside triphosphate pyrophosphatase</fullName>
        <ecNumber evidence="4">3.6.1.9</ecNumber>
    </recommendedName>
    <alternativeName>
        <fullName evidence="4">Nucleotide pyrophosphatase</fullName>
        <shortName evidence="4">Nucleotide PPase</shortName>
    </alternativeName>
</protein>